<keyword evidence="6" id="KW-0598">Phosphotransferase system</keyword>
<dbReference type="OrthoDB" id="95460at2"/>
<evidence type="ECO:0000256" key="6">
    <source>
        <dbReference type="ARBA" id="ARBA00022683"/>
    </source>
</evidence>
<evidence type="ECO:0000256" key="5">
    <source>
        <dbReference type="ARBA" id="ARBA00022679"/>
    </source>
</evidence>
<evidence type="ECO:0000256" key="4">
    <source>
        <dbReference type="ARBA" id="ARBA00022597"/>
    </source>
</evidence>
<dbReference type="InterPro" id="IPR002178">
    <property type="entry name" value="PTS_EIIA_type-2_dom"/>
</dbReference>
<dbReference type="GO" id="GO:0016020">
    <property type="term" value="C:membrane"/>
    <property type="evidence" value="ECO:0007669"/>
    <property type="project" value="InterPro"/>
</dbReference>
<dbReference type="SUPFAM" id="SSF55804">
    <property type="entry name" value="Phoshotransferase/anion transport protein"/>
    <property type="match status" value="1"/>
</dbReference>
<dbReference type="InterPro" id="IPR016152">
    <property type="entry name" value="PTrfase/Anion_transptr"/>
</dbReference>
<comment type="subcellular location">
    <subcellularLocation>
        <location evidence="1">Cytoplasm</location>
    </subcellularLocation>
</comment>
<evidence type="ECO:0000313" key="8">
    <source>
        <dbReference type="EMBL" id="TCS83846.1"/>
    </source>
</evidence>
<keyword evidence="5" id="KW-0808">Transferase</keyword>
<dbReference type="PROSITE" id="PS00372">
    <property type="entry name" value="PTS_EIIA_TYPE_2_HIS"/>
    <property type="match status" value="1"/>
</dbReference>
<feature type="domain" description="PTS EIIA type-2" evidence="7">
    <location>
        <begin position="5"/>
        <end position="150"/>
    </location>
</feature>
<dbReference type="AlphaFoldDB" id="A0A4R3KJH6"/>
<dbReference type="FunFam" id="3.40.930.10:FF:000009">
    <property type="entry name" value="PTS system, fructose specific IIABC component"/>
    <property type="match status" value="1"/>
</dbReference>
<proteinExistence type="predicted"/>
<dbReference type="GO" id="GO:0005737">
    <property type="term" value="C:cytoplasm"/>
    <property type="evidence" value="ECO:0007669"/>
    <property type="project" value="UniProtKB-SubCell"/>
</dbReference>
<name>A0A4R3KJH6_9BACI</name>
<dbReference type="PANTHER" id="PTHR47738:SF2">
    <property type="entry name" value="PTS SYSTEM FRUCTOSE-LIKE EIIA COMPONENT"/>
    <property type="match status" value="1"/>
</dbReference>
<evidence type="ECO:0000256" key="2">
    <source>
        <dbReference type="ARBA" id="ARBA00022448"/>
    </source>
</evidence>
<organism evidence="8 9">
    <name type="scientific">Tepidibacillus fermentans</name>
    <dbReference type="NCBI Taxonomy" id="1281767"/>
    <lineage>
        <taxon>Bacteria</taxon>
        <taxon>Bacillati</taxon>
        <taxon>Bacillota</taxon>
        <taxon>Bacilli</taxon>
        <taxon>Bacillales</taxon>
        <taxon>Bacillaceae</taxon>
        <taxon>Tepidibacillus</taxon>
    </lineage>
</organism>
<dbReference type="NCBIfam" id="TIGR00848">
    <property type="entry name" value="fruA"/>
    <property type="match status" value="1"/>
</dbReference>
<dbReference type="PROSITE" id="PS51094">
    <property type="entry name" value="PTS_EIIA_TYPE_2"/>
    <property type="match status" value="1"/>
</dbReference>
<evidence type="ECO:0000259" key="7">
    <source>
        <dbReference type="PROSITE" id="PS51094"/>
    </source>
</evidence>
<dbReference type="RefSeq" id="WP_132767257.1">
    <property type="nucleotide sequence ID" value="NZ_SMAB01000003.1"/>
</dbReference>
<evidence type="ECO:0000256" key="1">
    <source>
        <dbReference type="ARBA" id="ARBA00004496"/>
    </source>
</evidence>
<reference evidence="8 9" key="1">
    <citation type="submission" date="2019-03" db="EMBL/GenBank/DDBJ databases">
        <title>Genomic Encyclopedia of Type Strains, Phase IV (KMG-IV): sequencing the most valuable type-strain genomes for metagenomic binning, comparative biology and taxonomic classification.</title>
        <authorList>
            <person name="Goeker M."/>
        </authorList>
    </citation>
    <scope>NUCLEOTIDE SEQUENCE [LARGE SCALE GENOMIC DNA]</scope>
    <source>
        <strain evidence="8 9">DSM 23802</strain>
    </source>
</reference>
<sequence length="151" mass="16460">MDLSTLIKEETISLSLEATDKKDVISKMANKMAQAGYISDVNLYTEAVFTREEKGSTGIGFQVAIPHGKSKGVSKPGLAFARLAQPTEWQSLDGQPVSMVFLIAVPEEQAGNEHLQILAALSRKLIHEEFRNQLMSAKTAQEVLSLIKTAS</sequence>
<keyword evidence="4" id="KW-0762">Sugar transport</keyword>
<keyword evidence="9" id="KW-1185">Reference proteome</keyword>
<accession>A0A4R3KJH6</accession>
<evidence type="ECO:0000256" key="3">
    <source>
        <dbReference type="ARBA" id="ARBA00022553"/>
    </source>
</evidence>
<dbReference type="Gene3D" id="3.40.930.10">
    <property type="entry name" value="Mannitol-specific EII, Chain A"/>
    <property type="match status" value="1"/>
</dbReference>
<dbReference type="InterPro" id="IPR051541">
    <property type="entry name" value="PTS_SugarTrans_NitroReg"/>
</dbReference>
<dbReference type="EMBL" id="SMAB01000003">
    <property type="protein sequence ID" value="TCS83846.1"/>
    <property type="molecule type" value="Genomic_DNA"/>
</dbReference>
<dbReference type="GO" id="GO:0009401">
    <property type="term" value="P:phosphoenolpyruvate-dependent sugar phosphotransferase system"/>
    <property type="evidence" value="ECO:0007669"/>
    <property type="project" value="UniProtKB-KW"/>
</dbReference>
<dbReference type="Proteomes" id="UP000295788">
    <property type="component" value="Unassembled WGS sequence"/>
</dbReference>
<dbReference type="Pfam" id="PF00359">
    <property type="entry name" value="PTS_EIIA_2"/>
    <property type="match status" value="1"/>
</dbReference>
<evidence type="ECO:0000313" key="9">
    <source>
        <dbReference type="Proteomes" id="UP000295788"/>
    </source>
</evidence>
<keyword evidence="2" id="KW-0813">Transport</keyword>
<protein>
    <submittedName>
        <fullName evidence="8">PTS system fructose-specific IIA component</fullName>
    </submittedName>
</protein>
<dbReference type="GO" id="GO:0008982">
    <property type="term" value="F:protein-N(PI)-phosphohistidine-sugar phosphotransferase activity"/>
    <property type="evidence" value="ECO:0007669"/>
    <property type="project" value="InterPro"/>
</dbReference>
<comment type="caution">
    <text evidence="8">The sequence shown here is derived from an EMBL/GenBank/DDBJ whole genome shotgun (WGS) entry which is preliminary data.</text>
</comment>
<dbReference type="CDD" id="cd00211">
    <property type="entry name" value="PTS_IIA_fru"/>
    <property type="match status" value="1"/>
</dbReference>
<dbReference type="PANTHER" id="PTHR47738">
    <property type="entry name" value="PTS SYSTEM FRUCTOSE-LIKE EIIA COMPONENT-RELATED"/>
    <property type="match status" value="1"/>
</dbReference>
<keyword evidence="3" id="KW-0597">Phosphoprotein</keyword>
<gene>
    <name evidence="8" type="ORF">EDD72_103174</name>
</gene>
<dbReference type="InterPro" id="IPR004715">
    <property type="entry name" value="PTS_IIA_fruc"/>
</dbReference>